<reference evidence="14 15" key="1">
    <citation type="submission" date="2019-06" db="EMBL/GenBank/DDBJ databases">
        <title>Genomic insights into carbon and energy metabolism of Deferribacter autotrophicus revealed new metabolic traits in the phylum Deferribacteres.</title>
        <authorList>
            <person name="Slobodkin A.I."/>
            <person name="Slobodkina G.B."/>
            <person name="Allioux M."/>
            <person name="Alain K."/>
            <person name="Jebbar M."/>
            <person name="Shadrin V."/>
            <person name="Kublanov I.V."/>
            <person name="Toshchakov S.V."/>
            <person name="Bonch-Osmolovskaya E.A."/>
        </authorList>
    </citation>
    <scope>NUCLEOTIDE SEQUENCE [LARGE SCALE GENOMIC DNA]</scope>
    <source>
        <strain evidence="14 15">SL50</strain>
    </source>
</reference>
<dbReference type="InterPro" id="IPR027417">
    <property type="entry name" value="P-loop_NTPase"/>
</dbReference>
<dbReference type="Gene3D" id="1.10.20.140">
    <property type="match status" value="1"/>
</dbReference>
<organism evidence="14 15">
    <name type="scientific">Deferribacter autotrophicus</name>
    <dbReference type="NCBI Taxonomy" id="500465"/>
    <lineage>
        <taxon>Bacteria</taxon>
        <taxon>Pseudomonadati</taxon>
        <taxon>Deferribacterota</taxon>
        <taxon>Deferribacteres</taxon>
        <taxon>Deferribacterales</taxon>
        <taxon>Deferribacteraceae</taxon>
        <taxon>Deferribacter</taxon>
    </lineage>
</organism>
<dbReference type="EC" id="2.5.1.75" evidence="10"/>
<comment type="catalytic activity">
    <reaction evidence="9 10 11">
        <text>adenosine(37) in tRNA + dimethylallyl diphosphate = N(6)-dimethylallyladenosine(37) in tRNA + diphosphate</text>
        <dbReference type="Rhea" id="RHEA:26482"/>
        <dbReference type="Rhea" id="RHEA-COMP:10162"/>
        <dbReference type="Rhea" id="RHEA-COMP:10375"/>
        <dbReference type="ChEBI" id="CHEBI:33019"/>
        <dbReference type="ChEBI" id="CHEBI:57623"/>
        <dbReference type="ChEBI" id="CHEBI:74411"/>
        <dbReference type="ChEBI" id="CHEBI:74415"/>
        <dbReference type="EC" id="2.5.1.75"/>
    </reaction>
</comment>
<dbReference type="EMBL" id="VFJB01000008">
    <property type="protein sequence ID" value="KAA0257445.1"/>
    <property type="molecule type" value="Genomic_DNA"/>
</dbReference>
<keyword evidence="6 10" id="KW-0547">Nucleotide-binding</keyword>
<keyword evidence="7 10" id="KW-0067">ATP-binding</keyword>
<dbReference type="Proteomes" id="UP000322876">
    <property type="component" value="Unassembled WGS sequence"/>
</dbReference>
<evidence type="ECO:0000256" key="8">
    <source>
        <dbReference type="ARBA" id="ARBA00022842"/>
    </source>
</evidence>
<dbReference type="HAMAP" id="MF_00185">
    <property type="entry name" value="IPP_trans"/>
    <property type="match status" value="1"/>
</dbReference>
<comment type="caution">
    <text evidence="10">Lacks conserved residue(s) required for the propagation of feature annotation.</text>
</comment>
<evidence type="ECO:0000256" key="9">
    <source>
        <dbReference type="ARBA" id="ARBA00049563"/>
    </source>
</evidence>
<evidence type="ECO:0000256" key="11">
    <source>
        <dbReference type="RuleBase" id="RU003783"/>
    </source>
</evidence>
<gene>
    <name evidence="10 14" type="primary">miaA</name>
    <name evidence="14" type="ORF">FHQ18_10380</name>
</gene>
<proteinExistence type="inferred from homology"/>
<comment type="caution">
    <text evidence="14">The sequence shown here is derived from an EMBL/GenBank/DDBJ whole genome shotgun (WGS) entry which is preliminary data.</text>
</comment>
<keyword evidence="5 10" id="KW-0819">tRNA processing</keyword>
<keyword evidence="15" id="KW-1185">Reference proteome</keyword>
<comment type="cofactor">
    <cofactor evidence="1 10">
        <name>Mg(2+)</name>
        <dbReference type="ChEBI" id="CHEBI:18420"/>
    </cofactor>
</comment>
<dbReference type="GO" id="GO:0005524">
    <property type="term" value="F:ATP binding"/>
    <property type="evidence" value="ECO:0007669"/>
    <property type="project" value="UniProtKB-UniRule"/>
</dbReference>
<feature type="site" description="Interaction with substrate tRNA" evidence="10">
    <location>
        <position position="121"/>
    </location>
</feature>
<comment type="subunit">
    <text evidence="10">Monomer.</text>
</comment>
<protein>
    <recommendedName>
        <fullName evidence="10">tRNA dimethylallyltransferase</fullName>
        <ecNumber evidence="10">2.5.1.75</ecNumber>
    </recommendedName>
    <alternativeName>
        <fullName evidence="10">Dimethylallyl diphosphate:tRNA dimethylallyltransferase</fullName>
        <shortName evidence="10">DMAPP:tRNA dimethylallyltransferase</shortName>
        <shortName evidence="10">DMATase</shortName>
    </alternativeName>
    <alternativeName>
        <fullName evidence="10">Isopentenyl-diphosphate:tRNA isopentenyltransferase</fullName>
        <shortName evidence="10">IPP transferase</shortName>
        <shortName evidence="10">IPPT</shortName>
        <shortName evidence="10">IPTase</shortName>
    </alternativeName>
</protein>
<evidence type="ECO:0000256" key="7">
    <source>
        <dbReference type="ARBA" id="ARBA00022840"/>
    </source>
</evidence>
<comment type="similarity">
    <text evidence="3 10 13">Belongs to the IPP transferase family.</text>
</comment>
<evidence type="ECO:0000256" key="2">
    <source>
        <dbReference type="ARBA" id="ARBA00003213"/>
    </source>
</evidence>
<keyword evidence="8 10" id="KW-0460">Magnesium</keyword>
<comment type="function">
    <text evidence="2 10 12">Catalyzes the transfer of a dimethylallyl group onto the adenine at position 37 in tRNAs that read codons beginning with uridine, leading to the formation of N6-(dimethylallyl)adenosine (i(6)A).</text>
</comment>
<dbReference type="GO" id="GO:0006400">
    <property type="term" value="P:tRNA modification"/>
    <property type="evidence" value="ECO:0007669"/>
    <property type="project" value="TreeGrafter"/>
</dbReference>
<evidence type="ECO:0000313" key="15">
    <source>
        <dbReference type="Proteomes" id="UP000322876"/>
    </source>
</evidence>
<dbReference type="SUPFAM" id="SSF52540">
    <property type="entry name" value="P-loop containing nucleoside triphosphate hydrolases"/>
    <property type="match status" value="2"/>
</dbReference>
<evidence type="ECO:0000256" key="4">
    <source>
        <dbReference type="ARBA" id="ARBA00022679"/>
    </source>
</evidence>
<dbReference type="PANTHER" id="PTHR11088">
    <property type="entry name" value="TRNA DIMETHYLALLYLTRANSFERASE"/>
    <property type="match status" value="1"/>
</dbReference>
<keyword evidence="4 10" id="KW-0808">Transferase</keyword>
<evidence type="ECO:0000313" key="14">
    <source>
        <dbReference type="EMBL" id="KAA0257445.1"/>
    </source>
</evidence>
<feature type="binding site" evidence="10">
    <location>
        <begin position="8"/>
        <end position="15"/>
    </location>
    <ligand>
        <name>ATP</name>
        <dbReference type="ChEBI" id="CHEBI:30616"/>
    </ligand>
</feature>
<feature type="binding site" evidence="10">
    <location>
        <begin position="10"/>
        <end position="15"/>
    </location>
    <ligand>
        <name>substrate</name>
    </ligand>
</feature>
<evidence type="ECO:0000256" key="10">
    <source>
        <dbReference type="HAMAP-Rule" id="MF_00185"/>
    </source>
</evidence>
<evidence type="ECO:0000256" key="6">
    <source>
        <dbReference type="ARBA" id="ARBA00022741"/>
    </source>
</evidence>
<dbReference type="RefSeq" id="WP_149267117.1">
    <property type="nucleotide sequence ID" value="NZ_VFJB01000008.1"/>
</dbReference>
<dbReference type="Pfam" id="PF01715">
    <property type="entry name" value="IPPT"/>
    <property type="match status" value="1"/>
</dbReference>
<dbReference type="InterPro" id="IPR039657">
    <property type="entry name" value="Dimethylallyltransferase"/>
</dbReference>
<dbReference type="OrthoDB" id="9776390at2"/>
<dbReference type="PANTHER" id="PTHR11088:SF60">
    <property type="entry name" value="TRNA DIMETHYLALLYLTRANSFERASE"/>
    <property type="match status" value="1"/>
</dbReference>
<dbReference type="InterPro" id="IPR018022">
    <property type="entry name" value="IPT"/>
</dbReference>
<dbReference type="GO" id="GO:0052381">
    <property type="term" value="F:tRNA dimethylallyltransferase activity"/>
    <property type="evidence" value="ECO:0007669"/>
    <property type="project" value="UniProtKB-UniRule"/>
</dbReference>
<evidence type="ECO:0000256" key="1">
    <source>
        <dbReference type="ARBA" id="ARBA00001946"/>
    </source>
</evidence>
<feature type="site" description="Interaction with substrate tRNA" evidence="10">
    <location>
        <position position="99"/>
    </location>
</feature>
<dbReference type="NCBIfam" id="TIGR00174">
    <property type="entry name" value="miaA"/>
    <property type="match status" value="1"/>
</dbReference>
<dbReference type="AlphaFoldDB" id="A0A5A8F290"/>
<accession>A0A5A8F290</accession>
<evidence type="ECO:0000256" key="12">
    <source>
        <dbReference type="RuleBase" id="RU003784"/>
    </source>
</evidence>
<evidence type="ECO:0000256" key="3">
    <source>
        <dbReference type="ARBA" id="ARBA00005842"/>
    </source>
</evidence>
<evidence type="ECO:0000256" key="13">
    <source>
        <dbReference type="RuleBase" id="RU003785"/>
    </source>
</evidence>
<name>A0A5A8F290_9BACT</name>
<dbReference type="Gene3D" id="3.40.50.300">
    <property type="entry name" value="P-loop containing nucleotide triphosphate hydrolases"/>
    <property type="match status" value="1"/>
</dbReference>
<sequence length="305" mass="35671">MRIPVITGPTATGKTDFVLKLTEFLDIEIISADAYQVYRYMDIGTAKPSKDELDRVKHHLIDILNPDCSYSAGDFFNHAETLINSILNKGKIPVIVGGTGLYVESLTKGIFEGPPRNEEIREELKEIAKEKGTPFLHDELKKIDPIYASKISENDLVRIIRALEVYKILKIPFTEAHRLFHKKPKFKYDIYVFYRNRSKLYTLINERVDKMFEKGWIDEVKRLNQMGYDSRYSSFKAIGYTEIENYLNKGGDINDVKDDIKKKTRRFAKRQFTWFKHMDESIWIDIDELDFESIKNKLITSFETI</sequence>
<evidence type="ECO:0000256" key="5">
    <source>
        <dbReference type="ARBA" id="ARBA00022694"/>
    </source>
</evidence>